<feature type="chain" id="PRO_5025477996" evidence="2">
    <location>
        <begin position="22"/>
        <end position="141"/>
    </location>
</feature>
<dbReference type="OMA" id="WGCKWAL"/>
<evidence type="ECO:0000313" key="5">
    <source>
        <dbReference type="Proteomes" id="UP000472264"/>
    </source>
</evidence>
<reference evidence="4" key="2">
    <citation type="submission" date="2025-08" db="UniProtKB">
        <authorList>
            <consortium name="Ensembl"/>
        </authorList>
    </citation>
    <scope>IDENTIFICATION</scope>
</reference>
<keyword evidence="2" id="KW-0732">Signal</keyword>
<evidence type="ECO:0000259" key="3">
    <source>
        <dbReference type="PROSITE" id="PS50015"/>
    </source>
</evidence>
<evidence type="ECO:0000256" key="1">
    <source>
        <dbReference type="ARBA" id="ARBA00023157"/>
    </source>
</evidence>
<dbReference type="PANTHER" id="PTHR15541">
    <property type="entry name" value="GRANULYSIN RELATED"/>
    <property type="match status" value="1"/>
</dbReference>
<proteinExistence type="predicted"/>
<dbReference type="InterPro" id="IPR038847">
    <property type="entry name" value="Granulysin-like"/>
</dbReference>
<dbReference type="GO" id="GO:0042742">
    <property type="term" value="P:defense response to bacterium"/>
    <property type="evidence" value="ECO:0007669"/>
    <property type="project" value="InterPro"/>
</dbReference>
<dbReference type="SUPFAM" id="SSF47862">
    <property type="entry name" value="Saposin"/>
    <property type="match status" value="1"/>
</dbReference>
<dbReference type="Gene3D" id="1.10.225.10">
    <property type="entry name" value="Saposin-like"/>
    <property type="match status" value="1"/>
</dbReference>
<dbReference type="InterPro" id="IPR008139">
    <property type="entry name" value="SaposinB_dom"/>
</dbReference>
<dbReference type="PANTHER" id="PTHR15541:SF2">
    <property type="entry name" value="GRANULYSIN"/>
    <property type="match status" value="1"/>
</dbReference>
<sequence length="141" mass="16470">MEMRLVLFAFLVTCSVWAVYGRSLEIKIDDQEEVEMEISKEARKLPGLCWACQWALNKVKKTLKRNNTEDYVKKKLTAVCSQMGLLKSLCERFVRKNLEVLIEELTTTDDVKTICVNAKACRKMNLQQIIFYNSNEMYDFP</sequence>
<dbReference type="Ensembl" id="ENSENLT00000024717.1">
    <property type="protein sequence ID" value="ENSENLP00000023933.1"/>
    <property type="gene ID" value="ENSENLG00000010845.1"/>
</dbReference>
<evidence type="ECO:0000256" key="2">
    <source>
        <dbReference type="SAM" id="SignalP"/>
    </source>
</evidence>
<dbReference type="GeneID" id="115036052"/>
<reference evidence="4" key="3">
    <citation type="submission" date="2025-09" db="UniProtKB">
        <authorList>
            <consortium name="Ensembl"/>
        </authorList>
    </citation>
    <scope>IDENTIFICATION</scope>
</reference>
<feature type="domain" description="Saposin B-type" evidence="3">
    <location>
        <begin position="45"/>
        <end position="125"/>
    </location>
</feature>
<dbReference type="AlphaFoldDB" id="A0A665UW46"/>
<reference evidence="4" key="1">
    <citation type="submission" date="2021-04" db="EMBL/GenBank/DDBJ databases">
        <authorList>
            <consortium name="Wellcome Sanger Institute Data Sharing"/>
        </authorList>
    </citation>
    <scope>NUCLEOTIDE SEQUENCE [LARGE SCALE GENOMIC DNA]</scope>
</reference>
<dbReference type="CTD" id="10578"/>
<name>A0A665UW46_ECHNA</name>
<dbReference type="Proteomes" id="UP000472264">
    <property type="component" value="Chromosome 22"/>
</dbReference>
<evidence type="ECO:0000313" key="4">
    <source>
        <dbReference type="Ensembl" id="ENSENLP00000023933.1"/>
    </source>
</evidence>
<keyword evidence="5" id="KW-1185">Reference proteome</keyword>
<dbReference type="OrthoDB" id="69496at2759"/>
<dbReference type="InParanoid" id="A0A665UW46"/>
<keyword evidence="1" id="KW-1015">Disulfide bond</keyword>
<dbReference type="PROSITE" id="PS50015">
    <property type="entry name" value="SAP_B"/>
    <property type="match status" value="1"/>
</dbReference>
<dbReference type="RefSeq" id="XP_029350015.1">
    <property type="nucleotide sequence ID" value="XM_029494155.1"/>
</dbReference>
<gene>
    <name evidence="4" type="primary">LOC115036052</name>
</gene>
<organism evidence="4 5">
    <name type="scientific">Echeneis naucrates</name>
    <name type="common">Live sharksucker</name>
    <dbReference type="NCBI Taxonomy" id="173247"/>
    <lineage>
        <taxon>Eukaryota</taxon>
        <taxon>Metazoa</taxon>
        <taxon>Chordata</taxon>
        <taxon>Craniata</taxon>
        <taxon>Vertebrata</taxon>
        <taxon>Euteleostomi</taxon>
        <taxon>Actinopterygii</taxon>
        <taxon>Neopterygii</taxon>
        <taxon>Teleostei</taxon>
        <taxon>Neoteleostei</taxon>
        <taxon>Acanthomorphata</taxon>
        <taxon>Carangaria</taxon>
        <taxon>Carangiformes</taxon>
        <taxon>Echeneidae</taxon>
        <taxon>Echeneis</taxon>
    </lineage>
</organism>
<protein>
    <submittedName>
        <fullName evidence="4">Antimicrobial peptide NK-lysin-like</fullName>
    </submittedName>
</protein>
<feature type="signal peptide" evidence="2">
    <location>
        <begin position="1"/>
        <end position="21"/>
    </location>
</feature>
<accession>A0A665UW46</accession>
<dbReference type="InterPro" id="IPR007856">
    <property type="entry name" value="SapB_1"/>
</dbReference>
<dbReference type="InterPro" id="IPR011001">
    <property type="entry name" value="Saposin-like"/>
</dbReference>
<dbReference type="GO" id="GO:0006629">
    <property type="term" value="P:lipid metabolic process"/>
    <property type="evidence" value="ECO:0007669"/>
    <property type="project" value="InterPro"/>
</dbReference>
<dbReference type="Pfam" id="PF05184">
    <property type="entry name" value="SapB_1"/>
    <property type="match status" value="1"/>
</dbReference>
<dbReference type="SMART" id="SM00741">
    <property type="entry name" value="SapB"/>
    <property type="match status" value="1"/>
</dbReference>